<comment type="catalytic activity">
    <reaction evidence="6 7">
        <text>(2S)-2-hydroxy-3-oxobutyl phosphate + 5-amino-6-(D-ribitylamino)uracil = 6,7-dimethyl-8-(1-D-ribityl)lumazine + phosphate + 2 H2O + H(+)</text>
        <dbReference type="Rhea" id="RHEA:26152"/>
        <dbReference type="ChEBI" id="CHEBI:15377"/>
        <dbReference type="ChEBI" id="CHEBI:15378"/>
        <dbReference type="ChEBI" id="CHEBI:15934"/>
        <dbReference type="ChEBI" id="CHEBI:43474"/>
        <dbReference type="ChEBI" id="CHEBI:58201"/>
        <dbReference type="ChEBI" id="CHEBI:58830"/>
        <dbReference type="EC" id="2.5.1.78"/>
    </reaction>
</comment>
<dbReference type="EMBL" id="RDQO01000002">
    <property type="protein sequence ID" value="RMX06505.1"/>
    <property type="molecule type" value="Genomic_DNA"/>
</dbReference>
<feature type="binding site" evidence="7">
    <location>
        <position position="134"/>
    </location>
    <ligand>
        <name>(2S)-2-hydroxy-3-oxobutyl phosphate</name>
        <dbReference type="ChEBI" id="CHEBI:58830"/>
    </ligand>
</feature>
<dbReference type="OrthoDB" id="9797659at2"/>
<dbReference type="Pfam" id="PF00885">
    <property type="entry name" value="DMRL_synthase"/>
    <property type="match status" value="1"/>
</dbReference>
<feature type="binding site" evidence="7">
    <location>
        <position position="120"/>
    </location>
    <ligand>
        <name>5-amino-6-(D-ribitylamino)uracil</name>
        <dbReference type="ChEBI" id="CHEBI:15934"/>
    </ligand>
</feature>
<dbReference type="GO" id="GO:0009349">
    <property type="term" value="C:riboflavin synthase complex"/>
    <property type="evidence" value="ECO:0007669"/>
    <property type="project" value="InterPro"/>
</dbReference>
<dbReference type="PANTHER" id="PTHR21058">
    <property type="entry name" value="6,7-DIMETHYL-8-RIBITYLLUMAZINE SYNTHASE DMRL SYNTHASE LUMAZINE SYNTHASE"/>
    <property type="match status" value="1"/>
</dbReference>
<dbReference type="GO" id="GO:0009231">
    <property type="term" value="P:riboflavin biosynthetic process"/>
    <property type="evidence" value="ECO:0007669"/>
    <property type="project" value="UniProtKB-UniRule"/>
</dbReference>
<feature type="binding site" evidence="7">
    <location>
        <position position="30"/>
    </location>
    <ligand>
        <name>5-amino-6-(D-ribitylamino)uracil</name>
        <dbReference type="ChEBI" id="CHEBI:15934"/>
    </ligand>
</feature>
<evidence type="ECO:0000313" key="9">
    <source>
        <dbReference type="Proteomes" id="UP000278006"/>
    </source>
</evidence>
<dbReference type="InterPro" id="IPR002180">
    <property type="entry name" value="LS/RS"/>
</dbReference>
<evidence type="ECO:0000256" key="2">
    <source>
        <dbReference type="ARBA" id="ARBA00007424"/>
    </source>
</evidence>
<sequence length="169" mass="18106">MNQSSNPPLSVLSRALPGGAARIAIVAAQWHADIVQKAVDACADGLAQRMPGAIVDRFEVPGAFEIPLHAKALAKKGRYDAIVACALVVDGGIYRHDFVATAVIDGLMRVQLDTDVPVFSVVLTPHQFHGHAEHEQFFREHFVKKGQEAAEACTATLGSLRHLHDALAA</sequence>
<accession>A0A3M6QTZ4</accession>
<dbReference type="Gene3D" id="3.40.50.960">
    <property type="entry name" value="Lumazine/riboflavin synthase"/>
    <property type="match status" value="1"/>
</dbReference>
<comment type="caution">
    <text evidence="8">The sequence shown here is derived from an EMBL/GenBank/DDBJ whole genome shotgun (WGS) entry which is preliminary data.</text>
</comment>
<dbReference type="GO" id="GO:0005829">
    <property type="term" value="C:cytosol"/>
    <property type="evidence" value="ECO:0007669"/>
    <property type="project" value="TreeGrafter"/>
</dbReference>
<evidence type="ECO:0000256" key="6">
    <source>
        <dbReference type="ARBA" id="ARBA00048785"/>
    </source>
</evidence>
<dbReference type="RefSeq" id="WP_122227915.1">
    <property type="nucleotide sequence ID" value="NZ_RDQO01000002.1"/>
</dbReference>
<comment type="similarity">
    <text evidence="2 7">Belongs to the DMRL synthase family.</text>
</comment>
<evidence type="ECO:0000256" key="4">
    <source>
        <dbReference type="ARBA" id="ARBA00022619"/>
    </source>
</evidence>
<dbReference type="HAMAP" id="MF_00178">
    <property type="entry name" value="Lumazine_synth"/>
    <property type="match status" value="1"/>
</dbReference>
<evidence type="ECO:0000256" key="7">
    <source>
        <dbReference type="HAMAP-Rule" id="MF_00178"/>
    </source>
</evidence>
<gene>
    <name evidence="7" type="primary">ribH</name>
    <name evidence="8" type="ORF">D8I35_08245</name>
</gene>
<comment type="function">
    <text evidence="7">Catalyzes the formation of 6,7-dimethyl-8-ribityllumazine by condensation of 5-amino-6-(D-ribitylamino)uracil with 3,4-dihydroxy-2-butanone 4-phosphate. This is the penultimate step in the biosynthesis of riboflavin.</text>
</comment>
<dbReference type="EC" id="2.5.1.78" evidence="3 7"/>
<keyword evidence="9" id="KW-1185">Reference proteome</keyword>
<dbReference type="Proteomes" id="UP000278006">
    <property type="component" value="Unassembled WGS sequence"/>
</dbReference>
<comment type="pathway">
    <text evidence="1 7">Cofactor biosynthesis; riboflavin biosynthesis; riboflavin from 2-hydroxy-3-oxobutyl phosphate and 5-amino-6-(D-ribitylamino)uracil: step 1/2.</text>
</comment>
<comment type="caution">
    <text evidence="7">Lacks conserved residue(s) required for the propagation of feature annotation.</text>
</comment>
<evidence type="ECO:0000313" key="8">
    <source>
        <dbReference type="EMBL" id="RMX06505.1"/>
    </source>
</evidence>
<evidence type="ECO:0000256" key="3">
    <source>
        <dbReference type="ARBA" id="ARBA00012664"/>
    </source>
</evidence>
<dbReference type="InterPro" id="IPR036467">
    <property type="entry name" value="LS/RS_sf"/>
</dbReference>
<feature type="binding site" evidence="7">
    <location>
        <begin position="63"/>
        <end position="65"/>
    </location>
    <ligand>
        <name>5-amino-6-(D-ribitylamino)uracil</name>
        <dbReference type="ChEBI" id="CHEBI:15934"/>
    </ligand>
</feature>
<keyword evidence="4 7" id="KW-0686">Riboflavin biosynthesis</keyword>
<feature type="active site" description="Proton donor" evidence="7">
    <location>
        <position position="95"/>
    </location>
</feature>
<protein>
    <recommendedName>
        <fullName evidence="3 7">6,7-dimethyl-8-ribityllumazine synthase</fullName>
        <shortName evidence="7">DMRL synthase</shortName>
        <shortName evidence="7">LS</shortName>
        <shortName evidence="7">Lumazine synthase</shortName>
        <ecNumber evidence="3 7">2.5.1.78</ecNumber>
    </recommendedName>
</protein>
<organism evidence="8 9">
    <name type="scientific">Corticibacter populi</name>
    <dbReference type="NCBI Taxonomy" id="1550736"/>
    <lineage>
        <taxon>Bacteria</taxon>
        <taxon>Pseudomonadati</taxon>
        <taxon>Pseudomonadota</taxon>
        <taxon>Betaproteobacteria</taxon>
        <taxon>Burkholderiales</taxon>
        <taxon>Comamonadaceae</taxon>
        <taxon>Corticibacter</taxon>
    </lineage>
</organism>
<dbReference type="NCBIfam" id="NF009084">
    <property type="entry name" value="PRK12419.1"/>
    <property type="match status" value="1"/>
</dbReference>
<dbReference type="GO" id="GO:0000906">
    <property type="term" value="F:6,7-dimethyl-8-ribityllumazine synthase activity"/>
    <property type="evidence" value="ECO:0007669"/>
    <property type="project" value="UniProtKB-UniRule"/>
</dbReference>
<dbReference type="PANTHER" id="PTHR21058:SF0">
    <property type="entry name" value="6,7-DIMETHYL-8-RIBITYLLUMAZINE SYNTHASE"/>
    <property type="match status" value="1"/>
</dbReference>
<evidence type="ECO:0000256" key="5">
    <source>
        <dbReference type="ARBA" id="ARBA00022679"/>
    </source>
</evidence>
<dbReference type="UniPathway" id="UPA00275">
    <property type="reaction ID" value="UER00404"/>
</dbReference>
<evidence type="ECO:0000256" key="1">
    <source>
        <dbReference type="ARBA" id="ARBA00004917"/>
    </source>
</evidence>
<reference evidence="8 9" key="1">
    <citation type="submission" date="2018-10" db="EMBL/GenBank/DDBJ databases">
        <title>Draft genome of Cortibacter populi DSM10536.</title>
        <authorList>
            <person name="Bernier A.-M."/>
            <person name="Bernard K."/>
        </authorList>
    </citation>
    <scope>NUCLEOTIDE SEQUENCE [LARGE SCALE GENOMIC DNA]</scope>
    <source>
        <strain evidence="8 9">DSM 105136</strain>
    </source>
</reference>
<name>A0A3M6QTZ4_9BURK</name>
<proteinExistence type="inferred from homology"/>
<dbReference type="AlphaFoldDB" id="A0A3M6QTZ4"/>
<dbReference type="InterPro" id="IPR034964">
    <property type="entry name" value="LS"/>
</dbReference>
<feature type="binding site" evidence="7">
    <location>
        <begin position="87"/>
        <end position="89"/>
    </location>
    <ligand>
        <name>5-amino-6-(D-ribitylamino)uracil</name>
        <dbReference type="ChEBI" id="CHEBI:15934"/>
    </ligand>
</feature>
<keyword evidence="5 7" id="KW-0808">Transferase</keyword>
<dbReference type="SUPFAM" id="SSF52121">
    <property type="entry name" value="Lumazine synthase"/>
    <property type="match status" value="1"/>
</dbReference>